<evidence type="ECO:0000256" key="2">
    <source>
        <dbReference type="ARBA" id="ARBA00006906"/>
    </source>
</evidence>
<dbReference type="Pfam" id="PF01081">
    <property type="entry name" value="Aldolase"/>
    <property type="match status" value="1"/>
</dbReference>
<keyword evidence="4" id="KW-0456">Lyase</keyword>
<evidence type="ECO:0000256" key="4">
    <source>
        <dbReference type="ARBA" id="ARBA00023239"/>
    </source>
</evidence>
<dbReference type="STRING" id="1121302.SAMN02745163_04286"/>
<name>A0A1M6UIV2_9CLOT</name>
<evidence type="ECO:0000313" key="6">
    <source>
        <dbReference type="EMBL" id="SHK69101.1"/>
    </source>
</evidence>
<comment type="subunit">
    <text evidence="3">Homotrimer.</text>
</comment>
<dbReference type="SUPFAM" id="SSF51569">
    <property type="entry name" value="Aldolase"/>
    <property type="match status" value="1"/>
</dbReference>
<dbReference type="Gene3D" id="3.20.20.70">
    <property type="entry name" value="Aldolase class I"/>
    <property type="match status" value="1"/>
</dbReference>
<evidence type="ECO:0000256" key="1">
    <source>
        <dbReference type="ARBA" id="ARBA00004761"/>
    </source>
</evidence>
<gene>
    <name evidence="6" type="ORF">SAMN02745163_04286</name>
</gene>
<keyword evidence="7" id="KW-1185">Reference proteome</keyword>
<dbReference type="Proteomes" id="UP000184310">
    <property type="component" value="Unassembled WGS sequence"/>
</dbReference>
<comment type="pathway">
    <text evidence="1">Carbohydrate acid metabolism.</text>
</comment>
<dbReference type="InterPro" id="IPR013785">
    <property type="entry name" value="Aldolase_TIM"/>
</dbReference>
<dbReference type="GO" id="GO:0016829">
    <property type="term" value="F:lyase activity"/>
    <property type="evidence" value="ECO:0007669"/>
    <property type="project" value="UniProtKB-KW"/>
</dbReference>
<dbReference type="CDD" id="cd00452">
    <property type="entry name" value="KDPG_aldolase"/>
    <property type="match status" value="1"/>
</dbReference>
<dbReference type="EMBL" id="FQZB01000023">
    <property type="protein sequence ID" value="SHK69101.1"/>
    <property type="molecule type" value="Genomic_DNA"/>
</dbReference>
<dbReference type="AlphaFoldDB" id="A0A1M6UIV2"/>
<accession>A0A1M6UIV2</accession>
<reference evidence="6 7" key="1">
    <citation type="submission" date="2016-11" db="EMBL/GenBank/DDBJ databases">
        <authorList>
            <person name="Jaros S."/>
            <person name="Januszkiewicz K."/>
            <person name="Wedrychowicz H."/>
        </authorList>
    </citation>
    <scope>NUCLEOTIDE SEQUENCE [LARGE SCALE GENOMIC DNA]</scope>
    <source>
        <strain evidence="6 7">DSM 21758</strain>
    </source>
</reference>
<proteinExistence type="inferred from homology"/>
<dbReference type="OrthoDB" id="9802667at2"/>
<dbReference type="PANTHER" id="PTHR30246">
    <property type="entry name" value="2-KETO-3-DEOXY-6-PHOSPHOGLUCONATE ALDOLASE"/>
    <property type="match status" value="1"/>
</dbReference>
<dbReference type="NCBIfam" id="TIGR01182">
    <property type="entry name" value="eda"/>
    <property type="match status" value="1"/>
</dbReference>
<evidence type="ECO:0000256" key="5">
    <source>
        <dbReference type="ARBA" id="ARBA00023277"/>
    </source>
</evidence>
<dbReference type="InterPro" id="IPR000887">
    <property type="entry name" value="Aldlse_KDPG_KHG"/>
</dbReference>
<dbReference type="PANTHER" id="PTHR30246:SF1">
    <property type="entry name" value="2-DEHYDRO-3-DEOXY-6-PHOSPHOGALACTONATE ALDOLASE-RELATED"/>
    <property type="match status" value="1"/>
</dbReference>
<sequence>MLGKISTLRAVEKNRVVAVIRGKDYNEIFKIVKGVIEGGINIIEITFTIPNADMVIEKLCEAFKHETSVLIGAGTVLDSETARIAILRGAKFIVSPYFNEDSAKLCNRYGIPYMAGAMTIKEVVKAMEYGVDIVKLFPGSAYGPSIIKDIKGPLPQAQIMPTGGVSIENVDTWITNGAVAVGIGSVLNNAYNSGGQAEVTEVARRFIKKLNNIKS</sequence>
<dbReference type="RefSeq" id="WP_072993207.1">
    <property type="nucleotide sequence ID" value="NZ_FQZB01000023.1"/>
</dbReference>
<evidence type="ECO:0000256" key="3">
    <source>
        <dbReference type="ARBA" id="ARBA00011233"/>
    </source>
</evidence>
<keyword evidence="5" id="KW-0119">Carbohydrate metabolism</keyword>
<comment type="similarity">
    <text evidence="2">Belongs to the KHG/KDPG aldolase family.</text>
</comment>
<protein>
    <submittedName>
        <fullName evidence="6">2-keto-3-deoxy-phosphogluconate aldolase</fullName>
    </submittedName>
</protein>
<dbReference type="NCBIfam" id="NF005119">
    <property type="entry name" value="PRK06552.1"/>
    <property type="match status" value="1"/>
</dbReference>
<organism evidence="6 7">
    <name type="scientific">Clostridium cavendishii DSM 21758</name>
    <dbReference type="NCBI Taxonomy" id="1121302"/>
    <lineage>
        <taxon>Bacteria</taxon>
        <taxon>Bacillati</taxon>
        <taxon>Bacillota</taxon>
        <taxon>Clostridia</taxon>
        <taxon>Eubacteriales</taxon>
        <taxon>Clostridiaceae</taxon>
        <taxon>Clostridium</taxon>
    </lineage>
</organism>
<evidence type="ECO:0000313" key="7">
    <source>
        <dbReference type="Proteomes" id="UP000184310"/>
    </source>
</evidence>